<dbReference type="AlphaFoldDB" id="A0A9R1XLF6"/>
<gene>
    <name evidence="2" type="ORF">LSAT_V11C300126260</name>
</gene>
<keyword evidence="3" id="KW-1185">Reference proteome</keyword>
<proteinExistence type="predicted"/>
<feature type="region of interest" description="Disordered" evidence="1">
    <location>
        <begin position="32"/>
        <end position="56"/>
    </location>
</feature>
<accession>A0A9R1XLF6</accession>
<dbReference type="Proteomes" id="UP000235145">
    <property type="component" value="Unassembled WGS sequence"/>
</dbReference>
<comment type="caution">
    <text evidence="2">The sequence shown here is derived from an EMBL/GenBank/DDBJ whole genome shotgun (WGS) entry which is preliminary data.</text>
</comment>
<reference evidence="2 3" key="1">
    <citation type="journal article" date="2017" name="Nat. Commun.">
        <title>Genome assembly with in vitro proximity ligation data and whole-genome triplication in lettuce.</title>
        <authorList>
            <person name="Reyes-Chin-Wo S."/>
            <person name="Wang Z."/>
            <person name="Yang X."/>
            <person name="Kozik A."/>
            <person name="Arikit S."/>
            <person name="Song C."/>
            <person name="Xia L."/>
            <person name="Froenicke L."/>
            <person name="Lavelle D.O."/>
            <person name="Truco M.J."/>
            <person name="Xia R."/>
            <person name="Zhu S."/>
            <person name="Xu C."/>
            <person name="Xu H."/>
            <person name="Xu X."/>
            <person name="Cox K."/>
            <person name="Korf I."/>
            <person name="Meyers B.C."/>
            <person name="Michelmore R.W."/>
        </authorList>
    </citation>
    <scope>NUCLEOTIDE SEQUENCE [LARGE SCALE GENOMIC DNA]</scope>
    <source>
        <strain evidence="3">cv. Salinas</strain>
        <tissue evidence="2">Seedlings</tissue>
    </source>
</reference>
<dbReference type="EMBL" id="NBSK02000003">
    <property type="protein sequence ID" value="KAJ0219145.1"/>
    <property type="molecule type" value="Genomic_DNA"/>
</dbReference>
<evidence type="ECO:0000256" key="1">
    <source>
        <dbReference type="SAM" id="MobiDB-lite"/>
    </source>
</evidence>
<dbReference type="PANTHER" id="PTHR46951">
    <property type="entry name" value="BED-TYPE DOMAIN-CONTAINING PROTEIN"/>
    <property type="match status" value="1"/>
</dbReference>
<evidence type="ECO:0000313" key="2">
    <source>
        <dbReference type="EMBL" id="KAJ0219145.1"/>
    </source>
</evidence>
<dbReference type="PANTHER" id="PTHR46951:SF2">
    <property type="entry name" value="BED-TYPE DOMAIN-CONTAINING PROTEIN"/>
    <property type="match status" value="1"/>
</dbReference>
<evidence type="ECO:0000313" key="3">
    <source>
        <dbReference type="Proteomes" id="UP000235145"/>
    </source>
</evidence>
<name>A0A9R1XLF6_LACSA</name>
<protein>
    <submittedName>
        <fullName evidence="2">Uncharacterized protein</fullName>
    </submittedName>
</protein>
<organism evidence="2 3">
    <name type="scientific">Lactuca sativa</name>
    <name type="common">Garden lettuce</name>
    <dbReference type="NCBI Taxonomy" id="4236"/>
    <lineage>
        <taxon>Eukaryota</taxon>
        <taxon>Viridiplantae</taxon>
        <taxon>Streptophyta</taxon>
        <taxon>Embryophyta</taxon>
        <taxon>Tracheophyta</taxon>
        <taxon>Spermatophyta</taxon>
        <taxon>Magnoliopsida</taxon>
        <taxon>eudicotyledons</taxon>
        <taxon>Gunneridae</taxon>
        <taxon>Pentapetalae</taxon>
        <taxon>asterids</taxon>
        <taxon>campanulids</taxon>
        <taxon>Asterales</taxon>
        <taxon>Asteraceae</taxon>
        <taxon>Cichorioideae</taxon>
        <taxon>Cichorieae</taxon>
        <taxon>Lactucinae</taxon>
        <taxon>Lactuca</taxon>
    </lineage>
</organism>
<sequence>MHSQSFDVHVGIDLNDEDHFEVPRVTHPIGRDRTKRKEKAMESGPGCASGDIDQPTTKMENLKSSLDKYSAVAQEKEKKCAMMILTRGTSALTRPFNFYLLINSARLQLQKGMPPGVKDDDIGWKHGKRVEGTINWVLCNYCPNVAKGGITRHKHHLVGDSISVCKCLRAPPDIRKLFKDIFEKQKQDKVERNRIPHFDDDVADINDENEEEAGEVPFSLGKRAISSSKSNLHNKKVKGALDTHFRSSTETGNKKGYLVGTPEHNQLHKKLRGEAVQEFARWMYDAGLAFNAVKYDSLGSALEAICNARVSGLSIFVNVIV</sequence>